<dbReference type="InterPro" id="IPR002669">
    <property type="entry name" value="UreD"/>
</dbReference>
<keyword evidence="3" id="KW-0996">Nickel insertion</keyword>
<comment type="caution">
    <text evidence="4">The sequence shown here is derived from an EMBL/GenBank/DDBJ whole genome shotgun (WGS) entry which is preliminary data.</text>
</comment>
<protein>
    <recommendedName>
        <fullName evidence="3">Urease accessory protein UreD</fullName>
    </recommendedName>
</protein>
<evidence type="ECO:0000256" key="3">
    <source>
        <dbReference type="HAMAP-Rule" id="MF_01384"/>
    </source>
</evidence>
<dbReference type="HAMAP" id="MF_01384">
    <property type="entry name" value="UreD"/>
    <property type="match status" value="1"/>
</dbReference>
<proteinExistence type="inferred from homology"/>
<keyword evidence="2 3" id="KW-0143">Chaperone</keyword>
<reference evidence="4 5" key="1">
    <citation type="submission" date="2021-03" db="EMBL/GenBank/DDBJ databases">
        <title>Sequencing the genomes of 1000 actinobacteria strains.</title>
        <authorList>
            <person name="Klenk H.-P."/>
        </authorList>
    </citation>
    <scope>NUCLEOTIDE SEQUENCE [LARGE SCALE GENOMIC DNA]</scope>
    <source>
        <strain evidence="4 5">DSM 46670</strain>
    </source>
</reference>
<comment type="subunit">
    <text evidence="3">UreD, UreF and UreG form a complex that acts as a GTP-hydrolysis-dependent molecular chaperone, activating the urease apoprotein by helping to assemble the nickel containing metallocenter of UreC. The UreE protein probably delivers the nickel.</text>
</comment>
<evidence type="ECO:0000313" key="5">
    <source>
        <dbReference type="Proteomes" id="UP001519332"/>
    </source>
</evidence>
<evidence type="ECO:0000313" key="4">
    <source>
        <dbReference type="EMBL" id="MBP2327541.1"/>
    </source>
</evidence>
<accession>A0ABS4TT17</accession>
<evidence type="ECO:0000256" key="1">
    <source>
        <dbReference type="ARBA" id="ARBA00007177"/>
    </source>
</evidence>
<sequence>MTTTPPPTQTPPHASRGVHAAARIRATSNGYLTTVSLLHSDGPFHLRQLRHHGTQARVCVLSAMSAPLGGDRLAIDVTAEAGAELEITTSAATLALRGATTDHATYDVTLTVGEHATLYWLPQPLISTHGSNLRQTCTVDLAPTARLVLREEVILGRAHESPGNLASRLTVHRDGRPLLAQQTTFGPSAPGWDGPAVLAGHRATGHILIVEPAFASTPPAPRLLGDEPANGQGIVAPLAGPALLATALAPTATHLRHLLDDAVRPSHPTRHG</sequence>
<organism evidence="4 5">
    <name type="scientific">Kibdelosporangium banguiense</name>
    <dbReference type="NCBI Taxonomy" id="1365924"/>
    <lineage>
        <taxon>Bacteria</taxon>
        <taxon>Bacillati</taxon>
        <taxon>Actinomycetota</taxon>
        <taxon>Actinomycetes</taxon>
        <taxon>Pseudonocardiales</taxon>
        <taxon>Pseudonocardiaceae</taxon>
        <taxon>Kibdelosporangium</taxon>
    </lineage>
</organism>
<evidence type="ECO:0000256" key="2">
    <source>
        <dbReference type="ARBA" id="ARBA00023186"/>
    </source>
</evidence>
<gene>
    <name evidence="3" type="primary">ureD</name>
    <name evidence="4" type="ORF">JOF56_007926</name>
</gene>
<keyword evidence="5" id="KW-1185">Reference proteome</keyword>
<dbReference type="RefSeq" id="WP_245378559.1">
    <property type="nucleotide sequence ID" value="NZ_JAGINW010000001.1"/>
</dbReference>
<comment type="similarity">
    <text evidence="1 3">Belongs to the UreD family.</text>
</comment>
<dbReference type="Proteomes" id="UP001519332">
    <property type="component" value="Unassembled WGS sequence"/>
</dbReference>
<dbReference type="EMBL" id="JAGINW010000001">
    <property type="protein sequence ID" value="MBP2327541.1"/>
    <property type="molecule type" value="Genomic_DNA"/>
</dbReference>
<comment type="function">
    <text evidence="3">Required for maturation of urease via the functional incorporation of the urease nickel metallocenter.</text>
</comment>
<dbReference type="PANTHER" id="PTHR33643:SF1">
    <property type="entry name" value="UREASE ACCESSORY PROTEIN D"/>
    <property type="match status" value="1"/>
</dbReference>
<dbReference type="Pfam" id="PF01774">
    <property type="entry name" value="UreD"/>
    <property type="match status" value="1"/>
</dbReference>
<name>A0ABS4TT17_9PSEU</name>
<keyword evidence="3" id="KW-0963">Cytoplasm</keyword>
<comment type="subcellular location">
    <subcellularLocation>
        <location evidence="3">Cytoplasm</location>
    </subcellularLocation>
</comment>
<dbReference type="PANTHER" id="PTHR33643">
    <property type="entry name" value="UREASE ACCESSORY PROTEIN D"/>
    <property type="match status" value="1"/>
</dbReference>